<comment type="caution">
    <text evidence="4">The sequence shown here is derived from an EMBL/GenBank/DDBJ whole genome shotgun (WGS) entry which is preliminary data.</text>
</comment>
<dbReference type="RefSeq" id="WP_289445476.1">
    <property type="nucleotide sequence ID" value="NZ_JAUCGR010000001.1"/>
</dbReference>
<evidence type="ECO:0000256" key="1">
    <source>
        <dbReference type="SAM" id="MobiDB-lite"/>
    </source>
</evidence>
<proteinExistence type="predicted"/>
<keyword evidence="5" id="KW-1185">Reference proteome</keyword>
<evidence type="ECO:0000313" key="4">
    <source>
        <dbReference type="EMBL" id="MDM7830482.1"/>
    </source>
</evidence>
<evidence type="ECO:0000313" key="5">
    <source>
        <dbReference type="Proteomes" id="UP001321453"/>
    </source>
</evidence>
<dbReference type="SMART" id="SM00564">
    <property type="entry name" value="PQQ"/>
    <property type="match status" value="2"/>
</dbReference>
<gene>
    <name evidence="4" type="ORF">QRT05_03990</name>
</gene>
<dbReference type="InterPro" id="IPR002372">
    <property type="entry name" value="PQQ_rpt_dom"/>
</dbReference>
<accession>A0ABT7S606</accession>
<evidence type="ECO:0000259" key="3">
    <source>
        <dbReference type="Pfam" id="PF13360"/>
    </source>
</evidence>
<feature type="domain" description="Pyrrolo-quinoline quinone repeat" evidence="3">
    <location>
        <begin position="342"/>
        <end position="437"/>
    </location>
</feature>
<name>A0ABT7S606_9CELL</name>
<dbReference type="InterPro" id="IPR015943">
    <property type="entry name" value="WD40/YVTN_repeat-like_dom_sf"/>
</dbReference>
<keyword evidence="2" id="KW-0472">Membrane</keyword>
<dbReference type="Gene3D" id="2.130.10.10">
    <property type="entry name" value="YVTN repeat-like/Quinoprotein amine dehydrogenase"/>
    <property type="match status" value="1"/>
</dbReference>
<evidence type="ECO:0000256" key="2">
    <source>
        <dbReference type="SAM" id="Phobius"/>
    </source>
</evidence>
<dbReference type="Proteomes" id="UP001321453">
    <property type="component" value="Unassembled WGS sequence"/>
</dbReference>
<dbReference type="SUPFAM" id="SSF50998">
    <property type="entry name" value="Quinoprotein alcohol dehydrogenase-like"/>
    <property type="match status" value="2"/>
</dbReference>
<dbReference type="Gene3D" id="2.40.128.630">
    <property type="match status" value="1"/>
</dbReference>
<dbReference type="Pfam" id="PF13360">
    <property type="entry name" value="PQQ_2"/>
    <property type="match status" value="1"/>
</dbReference>
<sequence length="468" mass="49398">MSAPMRSVELVEADEPEAATPEPTRSWARRHAWWGAAVAVLLAVTLVALQARADAAERAHLRALALVPEVLHPVDDALDVAWRLDTRHAGAIWNGPADGVLVSGARVGAAFHLQGTDVETGRERWSTPVRPSPGPAAWTWCLPLGAGSTATFVCTAGSNSGLWDVTAPDPVLWVVQPATGRLLGQHEVPVTAQIAALGRHLLLVRALDENRWRLEAVDPVTWVPVWTFTTEPVPGLTTHLLNPPQLVTTADAVVLSVPGHAWSVDHAGRLRAVVPLSGATWWSALRAGVALGVTQPSDDRYGSVLLLPGGSRVDGTDGELRVSPDDGTAPDVFFTTEHTDGGSLVARSAVDGAVRWRADETPTAALLVDGRLVVATGDAVVAFDAETGEERWRRTLAGPATQISTDGRTVVVAHESPTVDALALHDGTPAWSTDVRTVVGDDVGSVGFYGSTRYLLVAMASGAMVALR</sequence>
<feature type="region of interest" description="Disordered" evidence="1">
    <location>
        <begin position="1"/>
        <end position="24"/>
    </location>
</feature>
<dbReference type="EMBL" id="JAUCGR010000001">
    <property type="protein sequence ID" value="MDM7830482.1"/>
    <property type="molecule type" value="Genomic_DNA"/>
</dbReference>
<reference evidence="4 5" key="1">
    <citation type="submission" date="2023-06" db="EMBL/GenBank/DDBJ databases">
        <title>Cellulomonas sp. MW9 Whole genome sequence.</title>
        <authorList>
            <person name="Park S."/>
        </authorList>
    </citation>
    <scope>NUCLEOTIDE SEQUENCE [LARGE SCALE GENOMIC DNA]</scope>
    <source>
        <strain evidence="4 5">MW9</strain>
    </source>
</reference>
<keyword evidence="2" id="KW-1133">Transmembrane helix</keyword>
<dbReference type="InterPro" id="IPR018391">
    <property type="entry name" value="PQQ_b-propeller_rpt"/>
</dbReference>
<feature type="transmembrane region" description="Helical" evidence="2">
    <location>
        <begin position="31"/>
        <end position="49"/>
    </location>
</feature>
<protein>
    <submittedName>
        <fullName evidence="4">PQQ-binding-like beta-propeller repeat protein</fullName>
    </submittedName>
</protein>
<keyword evidence="2" id="KW-0812">Transmembrane</keyword>
<dbReference type="InterPro" id="IPR011047">
    <property type="entry name" value="Quinoprotein_ADH-like_sf"/>
</dbReference>
<organism evidence="4 5">
    <name type="scientific">Cellulomonas edaphi</name>
    <dbReference type="NCBI Taxonomy" id="3053468"/>
    <lineage>
        <taxon>Bacteria</taxon>
        <taxon>Bacillati</taxon>
        <taxon>Actinomycetota</taxon>
        <taxon>Actinomycetes</taxon>
        <taxon>Micrococcales</taxon>
        <taxon>Cellulomonadaceae</taxon>
        <taxon>Cellulomonas</taxon>
    </lineage>
</organism>